<proteinExistence type="predicted"/>
<evidence type="ECO:0000313" key="1">
    <source>
        <dbReference type="EMBL" id="KAH9699747.1"/>
    </source>
</evidence>
<comment type="caution">
    <text evidence="1">The sequence shown here is derived from an EMBL/GenBank/DDBJ whole genome shotgun (WGS) entry which is preliminary data.</text>
</comment>
<reference evidence="2" key="1">
    <citation type="journal article" date="2023" name="Hortic. Res.">
        <title>A chromosome-level phased genome enabling allele-level studies in sweet orange: a case study on citrus Huanglongbing tolerance.</title>
        <authorList>
            <person name="Wu B."/>
            <person name="Yu Q."/>
            <person name="Deng Z."/>
            <person name="Duan Y."/>
            <person name="Luo F."/>
            <person name="Gmitter F. Jr."/>
        </authorList>
    </citation>
    <scope>NUCLEOTIDE SEQUENCE [LARGE SCALE GENOMIC DNA]</scope>
    <source>
        <strain evidence="2">cv. Valencia</strain>
    </source>
</reference>
<evidence type="ECO:0000313" key="2">
    <source>
        <dbReference type="Proteomes" id="UP000829398"/>
    </source>
</evidence>
<name>A0ACB8ISR1_CITSI</name>
<gene>
    <name evidence="1" type="ORF">KPL71_024489</name>
</gene>
<accession>A0ACB8ISR1</accession>
<protein>
    <submittedName>
        <fullName evidence="1">Ethylene-responsive transcription factor 3</fullName>
    </submittedName>
</protein>
<dbReference type="EMBL" id="CM039177">
    <property type="protein sequence ID" value="KAH9699747.1"/>
    <property type="molecule type" value="Genomic_DNA"/>
</dbReference>
<keyword evidence="2" id="KW-1185">Reference proteome</keyword>
<dbReference type="Proteomes" id="UP000829398">
    <property type="component" value="Chromosome 8"/>
</dbReference>
<organism evidence="1 2">
    <name type="scientific">Citrus sinensis</name>
    <name type="common">Sweet orange</name>
    <name type="synonym">Citrus aurantium var. sinensis</name>
    <dbReference type="NCBI Taxonomy" id="2711"/>
    <lineage>
        <taxon>Eukaryota</taxon>
        <taxon>Viridiplantae</taxon>
        <taxon>Streptophyta</taxon>
        <taxon>Embryophyta</taxon>
        <taxon>Tracheophyta</taxon>
        <taxon>Spermatophyta</taxon>
        <taxon>Magnoliopsida</taxon>
        <taxon>eudicotyledons</taxon>
        <taxon>Gunneridae</taxon>
        <taxon>Pentapetalae</taxon>
        <taxon>rosids</taxon>
        <taxon>malvids</taxon>
        <taxon>Sapindales</taxon>
        <taxon>Rutaceae</taxon>
        <taxon>Aurantioideae</taxon>
        <taxon>Citrus</taxon>
    </lineage>
</organism>
<sequence length="164" mass="17582">MAAAPNKPIAKRTAPETSLESRYEGVRKHPFKSIRAWLSISVSPEDAARAYDAAAARCLRGSKAKTNFPLNISTISEENGGFHSIGPVISPAASSISSTAESCNSPRSANQVTPRLQREEKAVSQHGGRGDYRSDSDSSSSDTDDGDDCVFFLRRCSGKSCRLT</sequence>